<comment type="subunit">
    <text evidence="3">Homodimer.</text>
</comment>
<feature type="transmembrane region" description="Helical" evidence="15">
    <location>
        <begin position="20"/>
        <end position="40"/>
    </location>
</feature>
<protein>
    <recommendedName>
        <fullName evidence="13">Hexose transporter 1</fullName>
    </recommendedName>
</protein>
<dbReference type="PROSITE" id="PS50850">
    <property type="entry name" value="MFS"/>
    <property type="match status" value="1"/>
</dbReference>
<dbReference type="PRINTS" id="PR00171">
    <property type="entry name" value="SUGRTRNSPORT"/>
</dbReference>
<dbReference type="AlphaFoldDB" id="A0A7S2NMR1"/>
<dbReference type="PANTHER" id="PTHR48022:SF2">
    <property type="entry name" value="PLASTIDIC GLUCOSE TRANSPORTER 4"/>
    <property type="match status" value="1"/>
</dbReference>
<evidence type="ECO:0000256" key="5">
    <source>
        <dbReference type="ARBA" id="ARBA00022989"/>
    </source>
</evidence>
<dbReference type="GO" id="GO:0016020">
    <property type="term" value="C:membrane"/>
    <property type="evidence" value="ECO:0007669"/>
    <property type="project" value="UniProtKB-SubCell"/>
</dbReference>
<evidence type="ECO:0000256" key="6">
    <source>
        <dbReference type="ARBA" id="ARBA00023136"/>
    </source>
</evidence>
<comment type="catalytic activity">
    <reaction evidence="11">
        <text>D-glucosamine(out) = D-glucosamine(in)</text>
        <dbReference type="Rhea" id="RHEA:78423"/>
        <dbReference type="ChEBI" id="CHEBI:58723"/>
    </reaction>
    <physiologicalReaction direction="left-to-right" evidence="11">
        <dbReference type="Rhea" id="RHEA:78424"/>
    </physiologicalReaction>
</comment>
<keyword evidence="14" id="KW-0813">Transport</keyword>
<dbReference type="InterPro" id="IPR005828">
    <property type="entry name" value="MFS_sugar_transport-like"/>
</dbReference>
<keyword evidence="5 15" id="KW-1133">Transmembrane helix</keyword>
<dbReference type="InterPro" id="IPR005829">
    <property type="entry name" value="Sugar_transporter_CS"/>
</dbReference>
<evidence type="ECO:0000256" key="11">
    <source>
        <dbReference type="ARBA" id="ARBA00044668"/>
    </source>
</evidence>
<evidence type="ECO:0000256" key="4">
    <source>
        <dbReference type="ARBA" id="ARBA00022692"/>
    </source>
</evidence>
<feature type="transmembrane region" description="Helical" evidence="15">
    <location>
        <begin position="188"/>
        <end position="211"/>
    </location>
</feature>
<feature type="transmembrane region" description="Helical" evidence="15">
    <location>
        <begin position="78"/>
        <end position="97"/>
    </location>
</feature>
<evidence type="ECO:0000256" key="3">
    <source>
        <dbReference type="ARBA" id="ARBA00011738"/>
    </source>
</evidence>
<comment type="catalytic activity">
    <reaction evidence="12">
        <text>D-fructose(out) = D-fructose(in)</text>
        <dbReference type="Rhea" id="RHEA:60372"/>
        <dbReference type="ChEBI" id="CHEBI:37721"/>
    </reaction>
    <physiologicalReaction direction="left-to-right" evidence="12">
        <dbReference type="Rhea" id="RHEA:60373"/>
    </physiologicalReaction>
</comment>
<feature type="transmembrane region" description="Helical" evidence="15">
    <location>
        <begin position="109"/>
        <end position="129"/>
    </location>
</feature>
<dbReference type="InterPro" id="IPR003663">
    <property type="entry name" value="Sugar/inositol_transpt"/>
</dbReference>
<keyword evidence="6 15" id="KW-0472">Membrane</keyword>
<comment type="catalytic activity">
    <reaction evidence="10">
        <text>D-mannose(out) = D-mannose(in)</text>
        <dbReference type="Rhea" id="RHEA:78391"/>
        <dbReference type="ChEBI" id="CHEBI:4208"/>
    </reaction>
    <physiologicalReaction direction="left-to-right" evidence="10">
        <dbReference type="Rhea" id="RHEA:78392"/>
    </physiologicalReaction>
</comment>
<name>A0A7S2NMR1_9DINO</name>
<dbReference type="InterPro" id="IPR050360">
    <property type="entry name" value="MFS_Sugar_Transporters"/>
</dbReference>
<evidence type="ECO:0000256" key="10">
    <source>
        <dbReference type="ARBA" id="ARBA00044662"/>
    </source>
</evidence>
<comment type="similarity">
    <text evidence="2 14">Belongs to the major facilitator superfamily. Sugar transporter (TC 2.A.1.1) family.</text>
</comment>
<dbReference type="SUPFAM" id="SSF103473">
    <property type="entry name" value="MFS general substrate transporter"/>
    <property type="match status" value="1"/>
</dbReference>
<sequence length="421" mass="46466">MVTACPFVSSYFLESLGRKVSIMVGSIVFIIGSVVQAAAWTSAQLLVGRFVAGMSIGLLSSVIVLYQSELAPASLRGALSTLYQLGITFGILLAAFIDQLLVDREEGWRVVMGIICIPAVMLIIGMIFLPRSPRWLVSKGKRKEALKVLLSIRAEEEAVAEEEEIFQEIERSKKEGEPRWVELFQGRVARLLILGVTLQLLQQLVGMNAFMYFGPKIFSAIGFSKNKFTTITNFVNFLSTFPAVVLADRAGRRQLMLWSSIGMTLSCVVMGIMGLMYVTQVPPNPAIPGDEGKWEVTDASAGWAIAVSVFFFVFNFAFGFGPIVWVYCAEIFPLRYRARSLGVTTVANWVGNFIIAQFTPVLLAGVQFNTFFIFGFFCLMGVFLSAWLPETKGVALEKIQELFDNKAGFKSTAEDRGSCSE</sequence>
<evidence type="ECO:0000256" key="12">
    <source>
        <dbReference type="ARBA" id="ARBA00044710"/>
    </source>
</evidence>
<evidence type="ECO:0000256" key="7">
    <source>
        <dbReference type="ARBA" id="ARBA00044637"/>
    </source>
</evidence>
<evidence type="ECO:0000259" key="16">
    <source>
        <dbReference type="PROSITE" id="PS50850"/>
    </source>
</evidence>
<dbReference type="PROSITE" id="PS00216">
    <property type="entry name" value="SUGAR_TRANSPORT_1"/>
    <property type="match status" value="2"/>
</dbReference>
<feature type="transmembrane region" description="Helical" evidence="15">
    <location>
        <begin position="368"/>
        <end position="388"/>
    </location>
</feature>
<evidence type="ECO:0000256" key="8">
    <source>
        <dbReference type="ARBA" id="ARBA00044648"/>
    </source>
</evidence>
<dbReference type="Gene3D" id="1.20.1250.20">
    <property type="entry name" value="MFS general substrate transporter like domains"/>
    <property type="match status" value="1"/>
</dbReference>
<comment type="subcellular location">
    <subcellularLocation>
        <location evidence="1">Membrane</location>
        <topology evidence="1">Multi-pass membrane protein</topology>
    </subcellularLocation>
</comment>
<gene>
    <name evidence="17" type="ORF">BRAN1462_LOCUS18327</name>
</gene>
<dbReference type="PROSITE" id="PS00217">
    <property type="entry name" value="SUGAR_TRANSPORT_2"/>
    <property type="match status" value="1"/>
</dbReference>
<evidence type="ECO:0000313" key="17">
    <source>
        <dbReference type="EMBL" id="CAD9548260.1"/>
    </source>
</evidence>
<evidence type="ECO:0000256" key="1">
    <source>
        <dbReference type="ARBA" id="ARBA00004141"/>
    </source>
</evidence>
<feature type="transmembrane region" description="Helical" evidence="15">
    <location>
        <begin position="340"/>
        <end position="362"/>
    </location>
</feature>
<dbReference type="NCBIfam" id="TIGR00879">
    <property type="entry name" value="SP"/>
    <property type="match status" value="1"/>
</dbReference>
<feature type="transmembrane region" description="Helical" evidence="15">
    <location>
        <begin position="231"/>
        <end position="248"/>
    </location>
</feature>
<evidence type="ECO:0000256" key="9">
    <source>
        <dbReference type="ARBA" id="ARBA00044656"/>
    </source>
</evidence>
<evidence type="ECO:0000256" key="15">
    <source>
        <dbReference type="SAM" id="Phobius"/>
    </source>
</evidence>
<feature type="transmembrane region" description="Helical" evidence="15">
    <location>
        <begin position="46"/>
        <end position="66"/>
    </location>
</feature>
<keyword evidence="4 15" id="KW-0812">Transmembrane</keyword>
<dbReference type="Pfam" id="PF00083">
    <property type="entry name" value="Sugar_tr"/>
    <property type="match status" value="1"/>
</dbReference>
<dbReference type="PANTHER" id="PTHR48022">
    <property type="entry name" value="PLASTIDIC GLUCOSE TRANSPORTER 4"/>
    <property type="match status" value="1"/>
</dbReference>
<accession>A0A7S2NMR1</accession>
<feature type="transmembrane region" description="Helical" evidence="15">
    <location>
        <begin position="303"/>
        <end position="328"/>
    </location>
</feature>
<evidence type="ECO:0000256" key="14">
    <source>
        <dbReference type="RuleBase" id="RU003346"/>
    </source>
</evidence>
<organism evidence="17">
    <name type="scientific">Zooxanthella nutricula</name>
    <dbReference type="NCBI Taxonomy" id="1333877"/>
    <lineage>
        <taxon>Eukaryota</taxon>
        <taxon>Sar</taxon>
        <taxon>Alveolata</taxon>
        <taxon>Dinophyceae</taxon>
        <taxon>Peridiniales</taxon>
        <taxon>Peridiniales incertae sedis</taxon>
        <taxon>Zooxanthella</taxon>
    </lineage>
</organism>
<feature type="transmembrane region" description="Helical" evidence="15">
    <location>
        <begin position="255"/>
        <end position="278"/>
    </location>
</feature>
<reference evidence="17" key="1">
    <citation type="submission" date="2021-01" db="EMBL/GenBank/DDBJ databases">
        <authorList>
            <person name="Corre E."/>
            <person name="Pelletier E."/>
            <person name="Niang G."/>
            <person name="Scheremetjew M."/>
            <person name="Finn R."/>
            <person name="Kale V."/>
            <person name="Holt S."/>
            <person name="Cochrane G."/>
            <person name="Meng A."/>
            <person name="Brown T."/>
            <person name="Cohen L."/>
        </authorList>
    </citation>
    <scope>NUCLEOTIDE SEQUENCE</scope>
    <source>
        <strain evidence="17">RCC3387</strain>
    </source>
</reference>
<proteinExistence type="inferred from homology"/>
<dbReference type="InterPro" id="IPR020846">
    <property type="entry name" value="MFS_dom"/>
</dbReference>
<evidence type="ECO:0000256" key="13">
    <source>
        <dbReference type="ARBA" id="ARBA00044780"/>
    </source>
</evidence>
<feature type="domain" description="Major facilitator superfamily (MFS) profile" evidence="16">
    <location>
        <begin position="1"/>
        <end position="393"/>
    </location>
</feature>
<evidence type="ECO:0000256" key="2">
    <source>
        <dbReference type="ARBA" id="ARBA00010992"/>
    </source>
</evidence>
<comment type="catalytic activity">
    <reaction evidence="8">
        <text>D-glucose(out) = D-glucose(in)</text>
        <dbReference type="Rhea" id="RHEA:60376"/>
        <dbReference type="ChEBI" id="CHEBI:4167"/>
    </reaction>
    <physiologicalReaction direction="left-to-right" evidence="8">
        <dbReference type="Rhea" id="RHEA:60377"/>
    </physiologicalReaction>
</comment>
<dbReference type="EMBL" id="HBGW01028833">
    <property type="protein sequence ID" value="CAD9548260.1"/>
    <property type="molecule type" value="Transcribed_RNA"/>
</dbReference>
<dbReference type="GO" id="GO:0005351">
    <property type="term" value="F:carbohydrate:proton symporter activity"/>
    <property type="evidence" value="ECO:0007669"/>
    <property type="project" value="TreeGrafter"/>
</dbReference>
<dbReference type="InterPro" id="IPR036259">
    <property type="entry name" value="MFS_trans_sf"/>
</dbReference>
<comment type="catalytic activity">
    <reaction evidence="9">
        <text>D-xylose(out) = D-xylose(in)</text>
        <dbReference type="Rhea" id="RHEA:78427"/>
        <dbReference type="ChEBI" id="CHEBI:53455"/>
    </reaction>
    <physiologicalReaction direction="left-to-right" evidence="9">
        <dbReference type="Rhea" id="RHEA:78428"/>
    </physiologicalReaction>
</comment>
<comment type="catalytic activity">
    <reaction evidence="7">
        <text>D-galactose(in) = D-galactose(out)</text>
        <dbReference type="Rhea" id="RHEA:34915"/>
        <dbReference type="ChEBI" id="CHEBI:4139"/>
    </reaction>
    <physiologicalReaction direction="right-to-left" evidence="7">
        <dbReference type="Rhea" id="RHEA:34917"/>
    </physiologicalReaction>
</comment>